<proteinExistence type="predicted"/>
<dbReference type="EMBL" id="QBIY01012677">
    <property type="protein sequence ID" value="RXN19229.1"/>
    <property type="molecule type" value="Genomic_DNA"/>
</dbReference>
<comment type="caution">
    <text evidence="1">The sequence shown here is derived from an EMBL/GenBank/DDBJ whole genome shotgun (WGS) entry which is preliminary data.</text>
</comment>
<name>A0A498MDI0_LABRO</name>
<dbReference type="Proteomes" id="UP000290572">
    <property type="component" value="Unassembled WGS sequence"/>
</dbReference>
<protein>
    <submittedName>
        <fullName evidence="1">Uncharacterized protein</fullName>
    </submittedName>
</protein>
<sequence length="3549" mass="398075">MDSVEVLSREESLITDRQQKLIFSHLVYSYLSRTDTADPGCHSNMTDDHEWLQKNFGIFSKYATLRQLQTLSSHFTEDMDINPVVRDSMMNRTFTIISLHFADFLSYDWVSWFTVKLVPLLPSLTAEMLQTVTANTDCNAYHVIVGALSSVFDQVTSLWQQELTQVMLGFLKQSHMLGSTCGSDNSSLSAWLEESFGKFSIYVDYKDLRDLNTGFNSFESLDLLSASQVAQLTLHSGALNNAHLMEMVFDRLEGGNSFQDVEEFLEALSRSSQDLDINPVVRDIMMNRTFTIISLHFADFLSYDWVSWFTVKLVPLLPSLTAEMLQTVTANTDCNAYHVIVGALSSVFGQMTSLRQQELTQVMLGYLKQHHPWSSTCGSSTSSLSAWLEESFGKFSIYVDYKDLRDLNTGFDSFESLDLLSASQVAQLTLHSGALNNAHLMEMVFDRLEGGNSFQDVEEFLEALSRSSQDLDINPVVRDIMMNRTFTIISLHFADFLSYDWVSWFTVKLVPLLPSLTAEMLQTVTANTDCNAYHVIVGALSSVFGQMTSLRQQELTQVMLGYLKQHHPWSSTCGSSTSSLSAWLEESFGKFSIYVDYKDLRDLNTGFDSFESLDLLSASQVAQLTLHSGALNNAHLMEMVFDRLEGGNSFQDVEEFLEALSRSSQDLDINPVVRDIMMNRTFAIISLHFADFLSYDWVSWFTVKLVPLLPSLTAEMLQTVTANTDCNAYHVIVGALSSVFGQMTSLRQQELTQVMLGYLKQHHPWSSTCGSSTSSLSAWLEESFGKFSIYVDYKDLRDLNTGFDSFESLDLLSASQVAQLTLHSGALNNAHLMEMVFDRLEGGNSFQDVEEFLEALSRSSQDLDINPVVRDIMMNRTFTIISLHFADFLSYDWVSWFTVKLVPLLPSLTAEMLQTVTANTDCNAYHVIVGALSSVFGQMTSLRQQELTQVMLGYLKQHHPWSSTCGSSTSSLSAWLEESFGKFSIYVDYKDLRDLNTGFDSFESLDLLSASQVAQLTLHSGALNNAHLMEMVFDRLEGGNSFQDVEEFLEALSRSSQVCSRFGHQPCGRDIMMNRTFAIISLHFADFLSYDWVSWFTVKLVPLLPSLTAEMLQTVTANTDCNAYHVIVGALSSVFGQMTSLRQQELTQVMLGYLKQHHPWSSTCGSSTSSLSAWLEESFGKFSIYVDYKDLRDLNTGFDSFESLDLLSASQVAQLTLHSGALNNAHLMEMVFDRLEGGNSFQDVEEFLEALSRSSQDLDINPVVRDIMMNRTFAIISLHFADFLSYDWVSWFTVKLVPLLPSLTAEMLQTVTANTDCNAYHVIVGALSSVFGQMTSLRQQELTQVMLGYLKQHHPWSSTCGSSTSSLSAWLEESFGKFSIYVDYKDLRDLNTGFDSFESLDLLSASQVAQLTLHSGALNNAHLMEMVFDRLEGGNSFQDVEEFLEALSRSSQDLDINPVVRDIMMNRTFAIISLHFADFLSYDWVSWFTVKLVPLLPSLTAEMLQTVTANTDCNAYHVIVGALSSVFGQMTSLRQQELTQVMLGYLKQHHPWSSTCGSSTSSLSAWLEESFGKFSIYVDYKDLRDLNTGFDSFESLDLLSASQVAQLTLHSGALNNAHLMEMVFDRLEGGNSFQDVEEFLEALSRSSQDLDINPVVRDIMMNRTFAIISLHFADFLSYDWVSWFTVKLVPLLPSLTAEMLQTVTANTDCNAYHVIVGALSSVFGQMTSLRQQELTQVMLGYLTQHHPWSSTCGSSTSSLSAWLEESFGKFAIYVDYKDLRDLNTGFDSFESLDLLSASQVAQLTLHSGALNNAHLMEMVFDRLEGSNSFQDVEEFLEALSRSSQDLDINPVVRDIMMNRTFTIISLHFADSLSYDWVSWFTVTLVPLLPSLTAEMLQTVTANTDCNAYHVIVGALSSVFGQMTSLRQQELTQVMLGYLKQHHPWSSTCGSSTSSLSAWLEESFGKFSIYVDYKDLRDLNTGFDSFESLDLLSASQVAQLTLHSGALNNAHLMEMVFDRLEGGNSFQDVEEFLEALSRSSQDLDINPVVRDIMMNRTFAIISLHFADFLSYDWVSWFTVKLVPLLPSLTAEMLQTVTANTDCNAYHVIVGALSSVFDQVTSLWQQELTQVMLGFLKQSHMLGSTCGSDNSSLSAWLEESFGKFSIYVDYKDLRDLNTGFNSFESLDLLSASQVAQLTLHSGALNNAHLMEMVFDRLEGGNSFQDVEEFLEALSRSSQDLDINPVVRDIMMNRTFTIISLHFADFLSYDWVSWVTVKLVPLLPSLTAEMLQTVTANTDCNAYHVIVGALSSVFGQMTSLRQQELTQVMLGYLKQHHPWSSTCGSSTSSLSAWLEESFGKFSIYVDYKDLRDLHTGFDSFESLDLLSASQVAQLTLHSGALNNAHLMEMVFDRLEGGNSFQDVEEFLEALSRSSQDLDIHPVVRDIMMNRTFAIISLHFADFLSYDWVSWFTVKLVPLLPSLTAEMLQTVTANTDCNAYHVIKSSPKSCGLPEAEHPWSSSTCGSSTSSLSAWLEESFGKFSIYVDYKDLRDLTTGFDSFESLDLLSASQVAQLTLHSGALNNAHLMEMVFDRLEGGNSFQDVEEFLEALSRSSQDLDINPVVRDIMMNRTFTIISLHFADFLSYDWVSWFTVKLVPLLPSLTAAMLQTVTANTDCNAYHVIVGALSSVFGQMTSLRQQELTKVMLGYLKQHHPTSSLSAWLEESFGKFSIYVDYKDLRDLNTGFDSFESLDLLSASQVAQLTLHSGALNNAHLMEMVFDRLEGGNSVQDVEEFLEALSRSSQDLDINPVVRDIMMNRTFTIISLHFADFLSYDWASWFTVKLVPLLPSLTAEMLQTVTANPDCNAYHVHVRSAPQMAGSSCGHLVGALSSVFGQMTSLRQQELTQVMLGYLKQHHPWSSTCGSSTSSLSAWLEESFGKFSIYVDYKDLRDLNTGFDSFESLDLLSASQVAQLTLHSGALNNAHLMEMVFDRLEGGNSFQDVEEFLEALSRSSQDLDINPVVRDIMMNRTFAIISLHFADFLSYDWVSWFTVKLVPLLPSLTAEMLQTVTANTDCNAYHVIVGALSSVFGQMTSLRQQELTQVMLGYLKQHHPWSSTCGSSTSSLSAWLEESFGKFSIYVDYKDLRDLHTGFDSFESLDLLSASQVAQLTLHSGALNNAHLMEMVFDRLEGGNSFQDVEEFLEALSRSSQDLDINPVVRDIMMNRTFAIISLHFADFLSYDWVSWFTVKLVPLLPSLTAEMLQTVTANTDCNAYHVIVGALSSVFGQMTSLRQQELTQVMLGYLKQHHPWSSTCGSSTSSLSAWLEESFGKFSIYVDYKDLRDLHTGFDSFESLDLLSASQVAQLTLHSGALNNAHLMEMVFDRLEGGNSFQDVEEFLEALSRSSQDLDINPVVRDIMMNRTFTIISLHFADFLSYDWVSWFTVKLVPLLPSLTAEMLQTVTANTDCNAYHVIVGALSSVFGQMTSLRQQELTQVMLGYLKQHHPWSSTCGSSTSSLSAWLEESFGKFSIYVDYKDLRDLNTGFDSLRSLPC</sequence>
<keyword evidence="2" id="KW-1185">Reference proteome</keyword>
<evidence type="ECO:0000313" key="1">
    <source>
        <dbReference type="EMBL" id="RXN19229.1"/>
    </source>
</evidence>
<gene>
    <name evidence="1" type="ORF">ROHU_007324</name>
</gene>
<reference evidence="1 2" key="1">
    <citation type="submission" date="2018-03" db="EMBL/GenBank/DDBJ databases">
        <title>Draft genome sequence of Rohu Carp (Labeo rohita).</title>
        <authorList>
            <person name="Das P."/>
            <person name="Kushwaha B."/>
            <person name="Joshi C.G."/>
            <person name="Kumar D."/>
            <person name="Nagpure N.S."/>
            <person name="Sahoo L."/>
            <person name="Das S.P."/>
            <person name="Bit A."/>
            <person name="Patnaik S."/>
            <person name="Meher P.K."/>
            <person name="Jayasankar P."/>
            <person name="Koringa P.G."/>
            <person name="Patel N.V."/>
            <person name="Hinsu A.T."/>
            <person name="Kumar R."/>
            <person name="Pandey M."/>
            <person name="Agarwal S."/>
            <person name="Srivastava S."/>
            <person name="Singh M."/>
            <person name="Iquebal M.A."/>
            <person name="Jaiswal S."/>
            <person name="Angadi U.B."/>
            <person name="Kumar N."/>
            <person name="Raza M."/>
            <person name="Shah T.M."/>
            <person name="Rai A."/>
            <person name="Jena J.K."/>
        </authorList>
    </citation>
    <scope>NUCLEOTIDE SEQUENCE [LARGE SCALE GENOMIC DNA]</scope>
    <source>
        <strain evidence="1">DASCIFA01</strain>
        <tissue evidence="1">Testis</tissue>
    </source>
</reference>
<evidence type="ECO:0000313" key="2">
    <source>
        <dbReference type="Proteomes" id="UP000290572"/>
    </source>
</evidence>
<organism evidence="1 2">
    <name type="scientific">Labeo rohita</name>
    <name type="common">Indian major carp</name>
    <name type="synonym">Cyprinus rohita</name>
    <dbReference type="NCBI Taxonomy" id="84645"/>
    <lineage>
        <taxon>Eukaryota</taxon>
        <taxon>Metazoa</taxon>
        <taxon>Chordata</taxon>
        <taxon>Craniata</taxon>
        <taxon>Vertebrata</taxon>
        <taxon>Euteleostomi</taxon>
        <taxon>Actinopterygii</taxon>
        <taxon>Neopterygii</taxon>
        <taxon>Teleostei</taxon>
        <taxon>Ostariophysi</taxon>
        <taxon>Cypriniformes</taxon>
        <taxon>Cyprinidae</taxon>
        <taxon>Labeoninae</taxon>
        <taxon>Labeonini</taxon>
        <taxon>Labeo</taxon>
    </lineage>
</organism>
<accession>A0A498MDI0</accession>